<feature type="domain" description="DUF6697" evidence="3">
    <location>
        <begin position="335"/>
        <end position="503"/>
    </location>
</feature>
<feature type="compositionally biased region" description="Polar residues" evidence="2">
    <location>
        <begin position="150"/>
        <end position="175"/>
    </location>
</feature>
<evidence type="ECO:0000313" key="5">
    <source>
        <dbReference type="Proteomes" id="UP000807469"/>
    </source>
</evidence>
<dbReference type="Proteomes" id="UP000807469">
    <property type="component" value="Unassembled WGS sequence"/>
</dbReference>
<sequence>MDELFWSSVVKRWSEASENVIKLKKELAILEEERSLYIHAFGPLSQLPRNEYTDWSQFEHPPKGISKHNKDSGTKSLYATGSAKIQDELQDAEIGLGKAKEEYRKLQHDLAVSAQTINALTLENERLIRSRHEEMDALHEHLLNAQRAFSSNTLTADDTPRQTPTWPESNQQEYTSAAGVERQLEILMQGLKANEEDKQELRHELESTRDKLHKAEETIKALLAATMKLQKIARHSAHNSSHPVSVHSLHSGSRRSSKISITSNHSHAGDLVNRHASRTIYPKSLDVVVSGLEVGGKTFVKQKTSQFLPLEREEATYNFPSVSDTISIVESENLFDRAFLKHILGEGASALNYHFSMKNELFDEKNTTLSYLCPTLDHHPWCPRIPGQHGYIFVGLGKDKDAYRAPVIRHLFVGLPKDQTKQRVFRYLGKYKVSGVEPLLPEEWCTLSKEIQHIYASLTREKGKDPRQLAEILFAYDKGNLRVPCIQLQCVSFDQSFYTALISHRKAGQKS</sequence>
<feature type="region of interest" description="Disordered" evidence="2">
    <location>
        <begin position="150"/>
        <end position="176"/>
    </location>
</feature>
<accession>A0A9P5YJI7</accession>
<evidence type="ECO:0000256" key="2">
    <source>
        <dbReference type="SAM" id="MobiDB-lite"/>
    </source>
</evidence>
<feature type="coiled-coil region" evidence="1">
    <location>
        <begin position="82"/>
        <end position="109"/>
    </location>
</feature>
<evidence type="ECO:0000259" key="3">
    <source>
        <dbReference type="Pfam" id="PF20411"/>
    </source>
</evidence>
<dbReference type="AlphaFoldDB" id="A0A9P5YJI7"/>
<dbReference type="InterPro" id="IPR046520">
    <property type="entry name" value="DUF6697"/>
</dbReference>
<reference evidence="4" key="1">
    <citation type="submission" date="2020-11" db="EMBL/GenBank/DDBJ databases">
        <authorList>
            <consortium name="DOE Joint Genome Institute"/>
            <person name="Ahrendt S."/>
            <person name="Riley R."/>
            <person name="Andreopoulos W."/>
            <person name="Labutti K."/>
            <person name="Pangilinan J."/>
            <person name="Ruiz-Duenas F.J."/>
            <person name="Barrasa J.M."/>
            <person name="Sanchez-Garcia M."/>
            <person name="Camarero S."/>
            <person name="Miyauchi S."/>
            <person name="Serrano A."/>
            <person name="Linde D."/>
            <person name="Babiker R."/>
            <person name="Drula E."/>
            <person name="Ayuso-Fernandez I."/>
            <person name="Pacheco R."/>
            <person name="Padilla G."/>
            <person name="Ferreira P."/>
            <person name="Barriuso J."/>
            <person name="Kellner H."/>
            <person name="Castanera R."/>
            <person name="Alfaro M."/>
            <person name="Ramirez L."/>
            <person name="Pisabarro A.G."/>
            <person name="Kuo A."/>
            <person name="Tritt A."/>
            <person name="Lipzen A."/>
            <person name="He G."/>
            <person name="Yan M."/>
            <person name="Ng V."/>
            <person name="Cullen D."/>
            <person name="Martin F."/>
            <person name="Rosso M.-N."/>
            <person name="Henrissat B."/>
            <person name="Hibbett D."/>
            <person name="Martinez A.T."/>
            <person name="Grigoriev I.V."/>
        </authorList>
    </citation>
    <scope>NUCLEOTIDE SEQUENCE</scope>
    <source>
        <strain evidence="4">CIRM-BRFM 674</strain>
    </source>
</reference>
<evidence type="ECO:0000256" key="1">
    <source>
        <dbReference type="SAM" id="Coils"/>
    </source>
</evidence>
<gene>
    <name evidence="4" type="ORF">BDN70DRAFT_889050</name>
</gene>
<keyword evidence="5" id="KW-1185">Reference proteome</keyword>
<organism evidence="4 5">
    <name type="scientific">Pholiota conissans</name>
    <dbReference type="NCBI Taxonomy" id="109636"/>
    <lineage>
        <taxon>Eukaryota</taxon>
        <taxon>Fungi</taxon>
        <taxon>Dikarya</taxon>
        <taxon>Basidiomycota</taxon>
        <taxon>Agaricomycotina</taxon>
        <taxon>Agaricomycetes</taxon>
        <taxon>Agaricomycetidae</taxon>
        <taxon>Agaricales</taxon>
        <taxon>Agaricineae</taxon>
        <taxon>Strophariaceae</taxon>
        <taxon>Pholiota</taxon>
    </lineage>
</organism>
<comment type="caution">
    <text evidence="4">The sequence shown here is derived from an EMBL/GenBank/DDBJ whole genome shotgun (WGS) entry which is preliminary data.</text>
</comment>
<keyword evidence="1" id="KW-0175">Coiled coil</keyword>
<dbReference type="Pfam" id="PF20411">
    <property type="entry name" value="DUF6697"/>
    <property type="match status" value="1"/>
</dbReference>
<feature type="coiled-coil region" evidence="1">
    <location>
        <begin position="184"/>
        <end position="225"/>
    </location>
</feature>
<proteinExistence type="predicted"/>
<name>A0A9P5YJI7_9AGAR</name>
<protein>
    <recommendedName>
        <fullName evidence="3">DUF6697 domain-containing protein</fullName>
    </recommendedName>
</protein>
<evidence type="ECO:0000313" key="4">
    <source>
        <dbReference type="EMBL" id="KAF9470449.1"/>
    </source>
</evidence>
<dbReference type="EMBL" id="MU155993">
    <property type="protein sequence ID" value="KAF9470449.1"/>
    <property type="molecule type" value="Genomic_DNA"/>
</dbReference>
<dbReference type="OrthoDB" id="2757553at2759"/>